<evidence type="ECO:0000313" key="2">
    <source>
        <dbReference type="Proteomes" id="UP001056120"/>
    </source>
</evidence>
<evidence type="ECO:0000313" key="1">
    <source>
        <dbReference type="EMBL" id="KAI3794811.1"/>
    </source>
</evidence>
<name>A0ACB9HH40_9ASTR</name>
<keyword evidence="2" id="KW-1185">Reference proteome</keyword>
<reference evidence="2" key="1">
    <citation type="journal article" date="2022" name="Mol. Ecol. Resour.">
        <title>The genomes of chicory, endive, great burdock and yacon provide insights into Asteraceae palaeo-polyploidization history and plant inulin production.</title>
        <authorList>
            <person name="Fan W."/>
            <person name="Wang S."/>
            <person name="Wang H."/>
            <person name="Wang A."/>
            <person name="Jiang F."/>
            <person name="Liu H."/>
            <person name="Zhao H."/>
            <person name="Xu D."/>
            <person name="Zhang Y."/>
        </authorList>
    </citation>
    <scope>NUCLEOTIDE SEQUENCE [LARGE SCALE GENOMIC DNA]</scope>
    <source>
        <strain evidence="2">cv. Yunnan</strain>
    </source>
</reference>
<sequence length="620" mass="70453">MAENDEEKTAFITDIGVFCYTKMPFGLKNARATYQTLMDKVFAPQIGKNLEIYVDDLVIKSHTEMDLLADIKETFKRLKESRIMLNPGKCSFGVEEGKFLDIMITKEGFRANPDKFSTITRTPSPSSLRDVQSLNGRLVAINRFLAKHAERYLPFVQTLKNCIGKEQFQWTDQAEDAFQQLKLYLAKLPTFTAPIAKEKLKVYIAAADVAAVSYSWSRGTKLEYKSRTAVKGQVIADFLAEIPEGRETKITCDPVIATIHDETPQWWCLYTDGASSVEGSGAGLMLLSIEGVEITYAIKLNFKSTNNKAEYEALLAGLRMAVTMKAQYIQAHVDSFLVANQVNNIYEAKECNVKHIPRSQNRKADALIKLASVQFAHLEKEIRVQALENHSVQVKEISHIVDNCWTWITPLVAYLKEDKNHTRNPSWVDEIPRVLWAHRTTPKTSNGETPFSLTYGHDAVIPVELGMPTMRITAAKNGDNDQELRMNLDLLEERRERAAILEAKYKQIMAKYYNKNVIPHQFCSGEYVFRSNEASRAEPGGKLGPNWEVPYQIKESLGKGAYTLIRIDGTDVPRTWNRAQLRKCYIQSLLPCFSFRNESKFARSLNEVLVGCQNQRCKHY</sequence>
<protein>
    <submittedName>
        <fullName evidence="1">Uncharacterized protein</fullName>
    </submittedName>
</protein>
<dbReference type="Proteomes" id="UP001056120">
    <property type="component" value="Linkage Group LG12"/>
</dbReference>
<reference evidence="1 2" key="2">
    <citation type="journal article" date="2022" name="Mol. Ecol. Resour.">
        <title>The genomes of chicory, endive, great burdock and yacon provide insights into Asteraceae paleo-polyploidization history and plant inulin production.</title>
        <authorList>
            <person name="Fan W."/>
            <person name="Wang S."/>
            <person name="Wang H."/>
            <person name="Wang A."/>
            <person name="Jiang F."/>
            <person name="Liu H."/>
            <person name="Zhao H."/>
            <person name="Xu D."/>
            <person name="Zhang Y."/>
        </authorList>
    </citation>
    <scope>NUCLEOTIDE SEQUENCE [LARGE SCALE GENOMIC DNA]</scope>
    <source>
        <strain evidence="2">cv. Yunnan</strain>
        <tissue evidence="1">Leaves</tissue>
    </source>
</reference>
<gene>
    <name evidence="1" type="ORF">L1987_37450</name>
</gene>
<proteinExistence type="predicted"/>
<dbReference type="EMBL" id="CM042029">
    <property type="protein sequence ID" value="KAI3794811.1"/>
    <property type="molecule type" value="Genomic_DNA"/>
</dbReference>
<accession>A0ACB9HH40</accession>
<comment type="caution">
    <text evidence="1">The sequence shown here is derived from an EMBL/GenBank/DDBJ whole genome shotgun (WGS) entry which is preliminary data.</text>
</comment>
<organism evidence="1 2">
    <name type="scientific">Smallanthus sonchifolius</name>
    <dbReference type="NCBI Taxonomy" id="185202"/>
    <lineage>
        <taxon>Eukaryota</taxon>
        <taxon>Viridiplantae</taxon>
        <taxon>Streptophyta</taxon>
        <taxon>Embryophyta</taxon>
        <taxon>Tracheophyta</taxon>
        <taxon>Spermatophyta</taxon>
        <taxon>Magnoliopsida</taxon>
        <taxon>eudicotyledons</taxon>
        <taxon>Gunneridae</taxon>
        <taxon>Pentapetalae</taxon>
        <taxon>asterids</taxon>
        <taxon>campanulids</taxon>
        <taxon>Asterales</taxon>
        <taxon>Asteraceae</taxon>
        <taxon>Asteroideae</taxon>
        <taxon>Heliantheae alliance</taxon>
        <taxon>Millerieae</taxon>
        <taxon>Smallanthus</taxon>
    </lineage>
</organism>